<dbReference type="AlphaFoldDB" id="A0A9I9D1F6"/>
<feature type="region of interest" description="Disordered" evidence="1">
    <location>
        <begin position="1"/>
        <end position="111"/>
    </location>
</feature>
<evidence type="ECO:0000256" key="1">
    <source>
        <dbReference type="SAM" id="MobiDB-lite"/>
    </source>
</evidence>
<dbReference type="Gramene" id="MELO3C011558.2.1">
    <property type="protein sequence ID" value="MELO3C011558.2.1"/>
    <property type="gene ID" value="MELO3C011558.2"/>
</dbReference>
<name>A0A9I9D1F6_CUCME</name>
<protein>
    <submittedName>
        <fullName evidence="2">Uncharacterized protein</fullName>
    </submittedName>
</protein>
<feature type="compositionally biased region" description="Basic and acidic residues" evidence="1">
    <location>
        <begin position="63"/>
        <end position="95"/>
    </location>
</feature>
<dbReference type="EnsemblPlants" id="MELO3C011558.2.1">
    <property type="protein sequence ID" value="MELO3C011558.2.1"/>
    <property type="gene ID" value="MELO3C011558.2"/>
</dbReference>
<feature type="compositionally biased region" description="Basic and acidic residues" evidence="1">
    <location>
        <begin position="1"/>
        <end position="32"/>
    </location>
</feature>
<reference evidence="2" key="1">
    <citation type="submission" date="2023-03" db="UniProtKB">
        <authorList>
            <consortium name="EnsemblPlants"/>
        </authorList>
    </citation>
    <scope>IDENTIFICATION</scope>
</reference>
<accession>A0A9I9D1F6</accession>
<evidence type="ECO:0000313" key="2">
    <source>
        <dbReference type="EnsemblPlants" id="MELO3C011558.2.1"/>
    </source>
</evidence>
<organism evidence="2">
    <name type="scientific">Cucumis melo</name>
    <name type="common">Muskmelon</name>
    <dbReference type="NCBI Taxonomy" id="3656"/>
    <lineage>
        <taxon>Eukaryota</taxon>
        <taxon>Viridiplantae</taxon>
        <taxon>Streptophyta</taxon>
        <taxon>Embryophyta</taxon>
        <taxon>Tracheophyta</taxon>
        <taxon>Spermatophyta</taxon>
        <taxon>Magnoliopsida</taxon>
        <taxon>eudicotyledons</taxon>
        <taxon>Gunneridae</taxon>
        <taxon>Pentapetalae</taxon>
        <taxon>rosids</taxon>
        <taxon>fabids</taxon>
        <taxon>Cucurbitales</taxon>
        <taxon>Cucurbitaceae</taxon>
        <taxon>Benincaseae</taxon>
        <taxon>Cucumis</taxon>
    </lineage>
</organism>
<feature type="compositionally biased region" description="Polar residues" evidence="1">
    <location>
        <begin position="100"/>
        <end position="111"/>
    </location>
</feature>
<proteinExistence type="predicted"/>
<sequence>MLKYQKESYRSKKAEKPENHEEEQRSTRRSTTERCSSNVRAMFDDVGVTFDDVRLKKNINQAEEERSERQRRNDLDQFEEEQRSTTKQHSTDDVRKTKRQSTSSQQHMRRK</sequence>